<keyword evidence="5" id="KW-1185">Reference proteome</keyword>
<proteinExistence type="predicted"/>
<dbReference type="EMBL" id="BMFT01000001">
    <property type="protein sequence ID" value="GGH22186.1"/>
    <property type="molecule type" value="Genomic_DNA"/>
</dbReference>
<evidence type="ECO:0008006" key="6">
    <source>
        <dbReference type="Google" id="ProtNLM"/>
    </source>
</evidence>
<evidence type="ECO:0000256" key="1">
    <source>
        <dbReference type="SAM" id="Phobius"/>
    </source>
</evidence>
<organism evidence="4 5">
    <name type="scientific">Paenibacillus segetis</name>
    <dbReference type="NCBI Taxonomy" id="1325360"/>
    <lineage>
        <taxon>Bacteria</taxon>
        <taxon>Bacillati</taxon>
        <taxon>Bacillota</taxon>
        <taxon>Bacilli</taxon>
        <taxon>Bacillales</taxon>
        <taxon>Paenibacillaceae</taxon>
        <taxon>Paenibacillus</taxon>
    </lineage>
</organism>
<protein>
    <recommendedName>
        <fullName evidence="6">DUF4179 domain-containing protein</fullName>
    </recommendedName>
</protein>
<comment type="caution">
    <text evidence="4">The sequence shown here is derived from an EMBL/GenBank/DDBJ whole genome shotgun (WGS) entry which is preliminary data.</text>
</comment>
<keyword evidence="1" id="KW-0472">Membrane</keyword>
<sequence>MHNNPEHNDLEWPQLEAMKGHTEQITVPVAVKDAIQQGMWLGRKRKKRQMRMRVIYSTMCLLVLISVASVRFSPVVAAYVSDIPGLRSLVELINYDKGLQLALDNNFMQEVGISEEHDGIKFTVDGILADESRVIIFYTLDNLDGRKEVINLQNVKIVNDIEASLSYGSSEFNKEWVSKQGTIELNLQEGAEIPNTLELELNLGKDRVSTANSTLWHFVIPVDKEKFEGLKETYTINETATIEGQSITFEKMTVYPTRIGLEVVYDPSNSKKLFYFDDLRIKDEHGDTFGTITNGVSGSKIDENREVLYFQSNYFKQPNRLYLRASSIRALDKSKLEVKVDLDRKELLTRPDERLTLDQIGISILDFRLKNDDPLDENRTFNLFSNSYKDASGQSFDSNQSGASQGMFQYYIKNTDYQSPLTLTIVDYPARIHGDINIKIK</sequence>
<evidence type="ECO:0000313" key="4">
    <source>
        <dbReference type="EMBL" id="GGH22186.1"/>
    </source>
</evidence>
<feature type="domain" description="DUF4179" evidence="2">
    <location>
        <begin position="47"/>
        <end position="141"/>
    </location>
</feature>
<evidence type="ECO:0000313" key="5">
    <source>
        <dbReference type="Proteomes" id="UP000659344"/>
    </source>
</evidence>
<feature type="transmembrane region" description="Helical" evidence="1">
    <location>
        <begin position="54"/>
        <end position="80"/>
    </location>
</feature>
<reference evidence="5" key="1">
    <citation type="journal article" date="2019" name="Int. J. Syst. Evol. Microbiol.">
        <title>The Global Catalogue of Microorganisms (GCM) 10K type strain sequencing project: providing services to taxonomists for standard genome sequencing and annotation.</title>
        <authorList>
            <consortium name="The Broad Institute Genomics Platform"/>
            <consortium name="The Broad Institute Genome Sequencing Center for Infectious Disease"/>
            <person name="Wu L."/>
            <person name="Ma J."/>
        </authorList>
    </citation>
    <scope>NUCLEOTIDE SEQUENCE [LARGE SCALE GENOMIC DNA]</scope>
    <source>
        <strain evidence="5">CGMCC 1.12769</strain>
    </source>
</reference>
<keyword evidence="1" id="KW-1133">Transmembrane helix</keyword>
<evidence type="ECO:0000259" key="2">
    <source>
        <dbReference type="Pfam" id="PF13786"/>
    </source>
</evidence>
<dbReference type="InterPro" id="IPR025436">
    <property type="entry name" value="DUF4179"/>
</dbReference>
<gene>
    <name evidence="4" type="ORF">GCM10008013_20520</name>
</gene>
<keyword evidence="1" id="KW-0812">Transmembrane</keyword>
<feature type="domain" description="DUF5643" evidence="3">
    <location>
        <begin position="232"/>
        <end position="339"/>
    </location>
</feature>
<dbReference type="Pfam" id="PF13786">
    <property type="entry name" value="DUF4179"/>
    <property type="match status" value="1"/>
</dbReference>
<dbReference type="Pfam" id="PF18705">
    <property type="entry name" value="DUF5643"/>
    <property type="match status" value="1"/>
</dbReference>
<accession>A0ABQ1YDI9</accession>
<dbReference type="Proteomes" id="UP000659344">
    <property type="component" value="Unassembled WGS sequence"/>
</dbReference>
<dbReference type="RefSeq" id="WP_229753427.1">
    <property type="nucleotide sequence ID" value="NZ_BMFT01000001.1"/>
</dbReference>
<dbReference type="InterPro" id="IPR040680">
    <property type="entry name" value="DUF5643"/>
</dbReference>
<dbReference type="Gene3D" id="2.60.40.1630">
    <property type="entry name" value="bacillus anthracis domain"/>
    <property type="match status" value="1"/>
</dbReference>
<name>A0ABQ1YDI9_9BACL</name>
<evidence type="ECO:0000259" key="3">
    <source>
        <dbReference type="Pfam" id="PF18705"/>
    </source>
</evidence>